<sequence>MKRIAFKVSGTVQEQCFLGVGFRDFTRKRASEYALRGWVKNTPCGRVVVEGEAQGPEESIQKFVQDLDKGPRLAHVVKLEKKELEVKGDDDEEGHFGVKRTSETIFESL</sequence>
<dbReference type="EMBL" id="JZBS01000044">
    <property type="protein sequence ID" value="KKK27289.1"/>
    <property type="molecule type" value="Genomic_DNA"/>
</dbReference>
<organism evidence="5 6">
    <name type="scientific">Aspergillus rambellii</name>
    <dbReference type="NCBI Taxonomy" id="308745"/>
    <lineage>
        <taxon>Eukaryota</taxon>
        <taxon>Fungi</taxon>
        <taxon>Dikarya</taxon>
        <taxon>Ascomycota</taxon>
        <taxon>Pezizomycotina</taxon>
        <taxon>Eurotiomycetes</taxon>
        <taxon>Eurotiomycetidae</taxon>
        <taxon>Eurotiales</taxon>
        <taxon>Aspergillaceae</taxon>
        <taxon>Aspergillus</taxon>
        <taxon>Aspergillus subgen. Nidulantes</taxon>
    </lineage>
</organism>
<dbReference type="PROSITE" id="PS51160">
    <property type="entry name" value="ACYLPHOSPHATASE_3"/>
    <property type="match status" value="1"/>
</dbReference>
<gene>
    <name evidence="5" type="ORF">ARAM_001936</name>
</gene>
<comment type="caution">
    <text evidence="5">The sequence shown here is derived from an EMBL/GenBank/DDBJ whole genome shotgun (WGS) entry which is preliminary data.</text>
</comment>
<accession>A0A0F8V646</accession>
<evidence type="ECO:0000256" key="2">
    <source>
        <dbReference type="RuleBase" id="RU004168"/>
    </source>
</evidence>
<dbReference type="Proteomes" id="UP000034291">
    <property type="component" value="Unassembled WGS sequence"/>
</dbReference>
<feature type="domain" description="Acylphosphatase-like" evidence="4">
    <location>
        <begin position="3"/>
        <end position="100"/>
    </location>
</feature>
<name>A0A0F8V646_9EURO</name>
<dbReference type="AlphaFoldDB" id="A0A0F8V646"/>
<dbReference type="SUPFAM" id="SSF54975">
    <property type="entry name" value="Acylphosphatase/BLUF domain-like"/>
    <property type="match status" value="1"/>
</dbReference>
<feature type="region of interest" description="Disordered" evidence="3">
    <location>
        <begin position="90"/>
        <end position="109"/>
    </location>
</feature>
<dbReference type="PANTHER" id="PTHR47268">
    <property type="entry name" value="ACYLPHOSPHATASE"/>
    <property type="match status" value="1"/>
</dbReference>
<feature type="active site" evidence="1">
    <location>
        <position position="41"/>
    </location>
</feature>
<dbReference type="EC" id="3.6.1.7" evidence="1"/>
<protein>
    <recommendedName>
        <fullName evidence="1">acylphosphatase</fullName>
        <ecNumber evidence="1">3.6.1.7</ecNumber>
    </recommendedName>
</protein>
<dbReference type="GO" id="GO:0003998">
    <property type="term" value="F:acylphosphatase activity"/>
    <property type="evidence" value="ECO:0007669"/>
    <property type="project" value="UniProtKB-EC"/>
</dbReference>
<dbReference type="Pfam" id="PF00708">
    <property type="entry name" value="Acylphosphatase"/>
    <property type="match status" value="1"/>
</dbReference>
<feature type="active site" evidence="1">
    <location>
        <position position="23"/>
    </location>
</feature>
<evidence type="ECO:0000313" key="5">
    <source>
        <dbReference type="EMBL" id="KKK27289.1"/>
    </source>
</evidence>
<dbReference type="InterPro" id="IPR001792">
    <property type="entry name" value="Acylphosphatase-like_dom"/>
</dbReference>
<comment type="catalytic activity">
    <reaction evidence="1">
        <text>an acyl phosphate + H2O = a carboxylate + phosphate + H(+)</text>
        <dbReference type="Rhea" id="RHEA:14965"/>
        <dbReference type="ChEBI" id="CHEBI:15377"/>
        <dbReference type="ChEBI" id="CHEBI:15378"/>
        <dbReference type="ChEBI" id="CHEBI:29067"/>
        <dbReference type="ChEBI" id="CHEBI:43474"/>
        <dbReference type="ChEBI" id="CHEBI:59918"/>
        <dbReference type="EC" id="3.6.1.7"/>
    </reaction>
</comment>
<evidence type="ECO:0000259" key="4">
    <source>
        <dbReference type="PROSITE" id="PS51160"/>
    </source>
</evidence>
<evidence type="ECO:0000256" key="1">
    <source>
        <dbReference type="PROSITE-ProRule" id="PRU00520"/>
    </source>
</evidence>
<dbReference type="Gene3D" id="3.30.70.100">
    <property type="match status" value="1"/>
</dbReference>
<dbReference type="PANTHER" id="PTHR47268:SF4">
    <property type="entry name" value="ACYLPHOSPHATASE"/>
    <property type="match status" value="1"/>
</dbReference>
<reference evidence="5 6" key="1">
    <citation type="submission" date="2015-02" db="EMBL/GenBank/DDBJ databases">
        <title>Draft Genome Sequences of Two Closely-Related Aflatoxigenic Aspergillus Species Obtained from the Cote d'Ivoire.</title>
        <authorList>
            <person name="Moore G.G."/>
            <person name="Beltz S.B."/>
            <person name="Mack B.M."/>
        </authorList>
    </citation>
    <scope>NUCLEOTIDE SEQUENCE [LARGE SCALE GENOMIC DNA]</scope>
    <source>
        <strain evidence="5 6">SRRC1468</strain>
    </source>
</reference>
<comment type="similarity">
    <text evidence="2">Belongs to the acylphosphatase family.</text>
</comment>
<keyword evidence="1" id="KW-0378">Hydrolase</keyword>
<evidence type="ECO:0000256" key="3">
    <source>
        <dbReference type="SAM" id="MobiDB-lite"/>
    </source>
</evidence>
<dbReference type="InterPro" id="IPR036046">
    <property type="entry name" value="Acylphosphatase-like_dom_sf"/>
</dbReference>
<dbReference type="InterPro" id="IPR020456">
    <property type="entry name" value="Acylphosphatase"/>
</dbReference>
<proteinExistence type="inferred from homology"/>
<keyword evidence="6" id="KW-1185">Reference proteome</keyword>
<dbReference type="OrthoDB" id="7961613at2759"/>
<evidence type="ECO:0000313" key="6">
    <source>
        <dbReference type="Proteomes" id="UP000034291"/>
    </source>
</evidence>